<name>A0AAV2VYB1_9VIBR</name>
<sequence>MEIISNTDLSTEALEQSMSSLTGKLSDFSQQLTDSERETFNAIINSASNHMKTQDVGGSRENLTYIKPISAAASPSIKSQIVDLPNKI</sequence>
<evidence type="ECO:0000313" key="1">
    <source>
        <dbReference type="EMBL" id="CCO49775.1"/>
    </source>
</evidence>
<dbReference type="Proteomes" id="UP000018211">
    <property type="component" value="Unassembled WGS sequence"/>
</dbReference>
<dbReference type="RefSeq" id="WP_022613801.1">
    <property type="nucleotide sequence ID" value="NZ_LK391965.1"/>
</dbReference>
<organism evidence="1 2">
    <name type="scientific">Vibrio nigripulchritudo SOn1</name>
    <dbReference type="NCBI Taxonomy" id="1238450"/>
    <lineage>
        <taxon>Bacteria</taxon>
        <taxon>Pseudomonadati</taxon>
        <taxon>Pseudomonadota</taxon>
        <taxon>Gammaproteobacteria</taxon>
        <taxon>Vibrionales</taxon>
        <taxon>Vibrionaceae</taxon>
        <taxon>Vibrio</taxon>
    </lineage>
</organism>
<proteinExistence type="predicted"/>
<protein>
    <submittedName>
        <fullName evidence="1">Uncharacterized protein</fullName>
    </submittedName>
</protein>
<reference evidence="1 2" key="1">
    <citation type="journal article" date="2013" name="ISME J.">
        <title>Comparative genomics of pathogenic lineages of Vibrio nigripulchritudo identifies virulence-associated traits.</title>
        <authorList>
            <person name="Goudenege D."/>
            <person name="Labreuche Y."/>
            <person name="Krin E."/>
            <person name="Ansquer D."/>
            <person name="Mangenot S."/>
            <person name="Calteau A."/>
            <person name="Medigue C."/>
            <person name="Mazel D."/>
            <person name="Polz M.F."/>
            <person name="Le Roux F."/>
        </authorList>
    </citation>
    <scope>NUCLEOTIDE SEQUENCE [LARGE SCALE GENOMIC DNA]</scope>
    <source>
        <strain evidence="1 2">SOn1</strain>
    </source>
</reference>
<dbReference type="AlphaFoldDB" id="A0AAV2VYB1"/>
<comment type="caution">
    <text evidence="1">The sequence shown here is derived from an EMBL/GenBank/DDBJ whole genome shotgun (WGS) entry which is preliminary data.</text>
</comment>
<evidence type="ECO:0000313" key="2">
    <source>
        <dbReference type="Proteomes" id="UP000018211"/>
    </source>
</evidence>
<gene>
    <name evidence="1" type="ORF">VIBNISOn1_90017</name>
</gene>
<accession>A0AAV2VYB1</accession>
<dbReference type="EMBL" id="CAOF01000186">
    <property type="protein sequence ID" value="CCO49775.1"/>
    <property type="molecule type" value="Genomic_DNA"/>
</dbReference>